<keyword evidence="4" id="KW-1185">Reference proteome</keyword>
<accession>A0A8B6C0N3</accession>
<evidence type="ECO:0000256" key="1">
    <source>
        <dbReference type="SAM" id="MobiDB-lite"/>
    </source>
</evidence>
<dbReference type="GO" id="GO:0004222">
    <property type="term" value="F:metalloendopeptidase activity"/>
    <property type="evidence" value="ECO:0007669"/>
    <property type="project" value="InterPro"/>
</dbReference>
<evidence type="ECO:0000259" key="2">
    <source>
        <dbReference type="Pfam" id="PF01400"/>
    </source>
</evidence>
<gene>
    <name evidence="3" type="ORF">MGAL_10B059125</name>
</gene>
<dbReference type="Proteomes" id="UP000596742">
    <property type="component" value="Unassembled WGS sequence"/>
</dbReference>
<sequence>MFTFDDKSREYVDNIKKDLQQGSCQSLYGILWNGVMRLIELIEAFMEKNFTNIAKVYYKLQCRHTIFATDKPLEIPIYIMNGRTNDMSKWETHLRNAIHSINLAAPGLFLYITDRKGIARVVVGYDEENTRVLDTPSTRPLNKERGAVFIHLPKNYPSEVLLRQTGTDSGDLMNGSVLHEILHALEFDHHYQRFDADLYLSIDESLREQQPNNFKKTSSIFNLVRHDLSSILHTNEQKGRLEKIEGDPFGALKTNGRRSCELSEGDKVALNLKYKPCISDRYNPKVNSELGIVYCGRSVMQNHDQFSIGTTDTKCGPNNWANCPACRVILDFVNADGSLEELPKMKKCIANGRWQGFNGLFYCGKTYNSPFVDILNVKRDGVCGPDVGIPCTDCGKIMYPEYSIEMYLPQRESPVQPESTTPNRVEQNPKSLTCTIS</sequence>
<organism evidence="3 4">
    <name type="scientific">Mytilus galloprovincialis</name>
    <name type="common">Mediterranean mussel</name>
    <dbReference type="NCBI Taxonomy" id="29158"/>
    <lineage>
        <taxon>Eukaryota</taxon>
        <taxon>Metazoa</taxon>
        <taxon>Spiralia</taxon>
        <taxon>Lophotrochozoa</taxon>
        <taxon>Mollusca</taxon>
        <taxon>Bivalvia</taxon>
        <taxon>Autobranchia</taxon>
        <taxon>Pteriomorphia</taxon>
        <taxon>Mytilida</taxon>
        <taxon>Mytiloidea</taxon>
        <taxon>Mytilidae</taxon>
        <taxon>Mytilinae</taxon>
        <taxon>Mytilus</taxon>
    </lineage>
</organism>
<evidence type="ECO:0000313" key="3">
    <source>
        <dbReference type="EMBL" id="VDH98255.1"/>
    </source>
</evidence>
<dbReference type="GO" id="GO:0006508">
    <property type="term" value="P:proteolysis"/>
    <property type="evidence" value="ECO:0007669"/>
    <property type="project" value="InterPro"/>
</dbReference>
<dbReference type="EMBL" id="UYJE01000986">
    <property type="protein sequence ID" value="VDH98255.1"/>
    <property type="molecule type" value="Genomic_DNA"/>
</dbReference>
<name>A0A8B6C0N3_MYTGA</name>
<comment type="caution">
    <text evidence="3">The sequence shown here is derived from an EMBL/GenBank/DDBJ whole genome shotgun (WGS) entry which is preliminary data.</text>
</comment>
<evidence type="ECO:0000313" key="4">
    <source>
        <dbReference type="Proteomes" id="UP000596742"/>
    </source>
</evidence>
<reference evidence="3" key="1">
    <citation type="submission" date="2018-11" db="EMBL/GenBank/DDBJ databases">
        <authorList>
            <person name="Alioto T."/>
            <person name="Alioto T."/>
        </authorList>
    </citation>
    <scope>NUCLEOTIDE SEQUENCE</scope>
</reference>
<feature type="compositionally biased region" description="Polar residues" evidence="1">
    <location>
        <begin position="416"/>
        <end position="437"/>
    </location>
</feature>
<proteinExistence type="predicted"/>
<protein>
    <recommendedName>
        <fullName evidence="2">Peptidase M12A domain-containing protein</fullName>
    </recommendedName>
</protein>
<dbReference type="OrthoDB" id="6041438at2759"/>
<dbReference type="InterPro" id="IPR024079">
    <property type="entry name" value="MetalloPept_cat_dom_sf"/>
</dbReference>
<dbReference type="Pfam" id="PF01400">
    <property type="entry name" value="Astacin"/>
    <property type="match status" value="1"/>
</dbReference>
<feature type="domain" description="Peptidase M12A" evidence="2">
    <location>
        <begin position="174"/>
        <end position="271"/>
    </location>
</feature>
<dbReference type="Gene3D" id="3.40.390.10">
    <property type="entry name" value="Collagenase (Catalytic Domain)"/>
    <property type="match status" value="1"/>
</dbReference>
<dbReference type="AlphaFoldDB" id="A0A8B6C0N3"/>
<dbReference type="InterPro" id="IPR001506">
    <property type="entry name" value="Peptidase_M12A"/>
</dbReference>
<feature type="region of interest" description="Disordered" evidence="1">
    <location>
        <begin position="412"/>
        <end position="437"/>
    </location>
</feature>
<dbReference type="SUPFAM" id="SSF55486">
    <property type="entry name" value="Metalloproteases ('zincins'), catalytic domain"/>
    <property type="match status" value="1"/>
</dbReference>